<sequence length="273" mass="29768">MAHTQAEHQASNTQDGNTQSVTGQSQQTDEAQQASQADQTTQLKGSATPRAGLASLANDDFTVMQAIGGPRGIVESILPGLVFVVLFVVTHNVLITVAVSAVLAVLQLIARLIQRQSVTGALTGLLAVGICLVWAWLSHDARNYYVPGFIVNAFWIVVLSISLIARIPGLGVLVQWVSHPVTEHFSAWLHDWRDDKPLWRAYMQTTVLWVAVFTLRLAVQVPAYLMGSVGWLGTLRLIMGVPLFALVVWVSWLIIATPLHNHKASAHKELSCN</sequence>
<evidence type="ECO:0000313" key="4">
    <source>
        <dbReference type="Proteomes" id="UP000619536"/>
    </source>
</evidence>
<dbReference type="EMBL" id="BMDH01000001">
    <property type="protein sequence ID" value="GGI12622.1"/>
    <property type="molecule type" value="Genomic_DNA"/>
</dbReference>
<reference evidence="3" key="1">
    <citation type="journal article" date="2014" name="Int. J. Syst. Evol. Microbiol.">
        <title>Complete genome sequence of Corynebacterium casei LMG S-19264T (=DSM 44701T), isolated from a smear-ripened cheese.</title>
        <authorList>
            <consortium name="US DOE Joint Genome Institute (JGI-PGF)"/>
            <person name="Walter F."/>
            <person name="Albersmeier A."/>
            <person name="Kalinowski J."/>
            <person name="Ruckert C."/>
        </authorList>
    </citation>
    <scope>NUCLEOTIDE SEQUENCE</scope>
    <source>
        <strain evidence="3">CCM 8606</strain>
    </source>
</reference>
<feature type="compositionally biased region" description="Polar residues" evidence="1">
    <location>
        <begin position="7"/>
        <end position="23"/>
    </location>
</feature>
<dbReference type="Pfam" id="PF11361">
    <property type="entry name" value="DUF3159"/>
    <property type="match status" value="1"/>
</dbReference>
<feature type="transmembrane region" description="Helical" evidence="2">
    <location>
        <begin position="206"/>
        <end position="225"/>
    </location>
</feature>
<gene>
    <name evidence="3" type="ORF">GCM10007377_01880</name>
</gene>
<proteinExistence type="predicted"/>
<feature type="transmembrane region" description="Helical" evidence="2">
    <location>
        <begin position="144"/>
        <end position="165"/>
    </location>
</feature>
<feature type="transmembrane region" description="Helical" evidence="2">
    <location>
        <begin position="118"/>
        <end position="138"/>
    </location>
</feature>
<feature type="transmembrane region" description="Helical" evidence="2">
    <location>
        <begin position="81"/>
        <end position="106"/>
    </location>
</feature>
<organism evidence="3 4">
    <name type="scientific">Galliscardovia ingluviei</name>
    <dbReference type="NCBI Taxonomy" id="1769422"/>
    <lineage>
        <taxon>Bacteria</taxon>
        <taxon>Bacillati</taxon>
        <taxon>Actinomycetota</taxon>
        <taxon>Actinomycetes</taxon>
        <taxon>Bifidobacteriales</taxon>
        <taxon>Bifidobacteriaceae</taxon>
        <taxon>Galliscardovia</taxon>
    </lineage>
</organism>
<name>A0A8J3EX04_9BIFI</name>
<feature type="compositionally biased region" description="Low complexity" evidence="1">
    <location>
        <begin position="24"/>
        <end position="42"/>
    </location>
</feature>
<dbReference type="InterPro" id="IPR016566">
    <property type="entry name" value="UCP010219"/>
</dbReference>
<dbReference type="Proteomes" id="UP000619536">
    <property type="component" value="Unassembled WGS sequence"/>
</dbReference>
<accession>A0A8J3EX04</accession>
<feature type="region of interest" description="Disordered" evidence="1">
    <location>
        <begin position="1"/>
        <end position="47"/>
    </location>
</feature>
<comment type="caution">
    <text evidence="3">The sequence shown here is derived from an EMBL/GenBank/DDBJ whole genome shotgun (WGS) entry which is preliminary data.</text>
</comment>
<evidence type="ECO:0000256" key="2">
    <source>
        <dbReference type="SAM" id="Phobius"/>
    </source>
</evidence>
<keyword evidence="2" id="KW-1133">Transmembrane helix</keyword>
<dbReference type="AlphaFoldDB" id="A0A8J3EX04"/>
<protein>
    <recommendedName>
        <fullName evidence="5">Zinc ABC transporter permease</fullName>
    </recommendedName>
</protein>
<reference evidence="3" key="2">
    <citation type="submission" date="2020-09" db="EMBL/GenBank/DDBJ databases">
        <authorList>
            <person name="Sun Q."/>
            <person name="Sedlacek I."/>
        </authorList>
    </citation>
    <scope>NUCLEOTIDE SEQUENCE</scope>
    <source>
        <strain evidence="3">CCM 8606</strain>
    </source>
</reference>
<keyword evidence="2" id="KW-0472">Membrane</keyword>
<evidence type="ECO:0000256" key="1">
    <source>
        <dbReference type="SAM" id="MobiDB-lite"/>
    </source>
</evidence>
<feature type="transmembrane region" description="Helical" evidence="2">
    <location>
        <begin position="237"/>
        <end position="259"/>
    </location>
</feature>
<keyword evidence="4" id="KW-1185">Reference proteome</keyword>
<keyword evidence="2" id="KW-0812">Transmembrane</keyword>
<evidence type="ECO:0008006" key="5">
    <source>
        <dbReference type="Google" id="ProtNLM"/>
    </source>
</evidence>
<evidence type="ECO:0000313" key="3">
    <source>
        <dbReference type="EMBL" id="GGI12622.1"/>
    </source>
</evidence>